<organism evidence="1">
    <name type="scientific">Cacopsylla melanoneura</name>
    <dbReference type="NCBI Taxonomy" id="428564"/>
    <lineage>
        <taxon>Eukaryota</taxon>
        <taxon>Metazoa</taxon>
        <taxon>Ecdysozoa</taxon>
        <taxon>Arthropoda</taxon>
        <taxon>Hexapoda</taxon>
        <taxon>Insecta</taxon>
        <taxon>Pterygota</taxon>
        <taxon>Neoptera</taxon>
        <taxon>Paraneoptera</taxon>
        <taxon>Hemiptera</taxon>
        <taxon>Sternorrhyncha</taxon>
        <taxon>Psylloidea</taxon>
        <taxon>Psyllidae</taxon>
        <taxon>Psyllinae</taxon>
        <taxon>Cacopsylla</taxon>
    </lineage>
</organism>
<dbReference type="EMBL" id="HBUF01302090">
    <property type="protein sequence ID" value="CAG6691354.1"/>
    <property type="molecule type" value="Transcribed_RNA"/>
</dbReference>
<evidence type="ECO:0000313" key="1">
    <source>
        <dbReference type="EMBL" id="CAG6691354.1"/>
    </source>
</evidence>
<reference evidence="1" key="1">
    <citation type="submission" date="2021-05" db="EMBL/GenBank/DDBJ databases">
        <authorList>
            <person name="Alioto T."/>
            <person name="Alioto T."/>
            <person name="Gomez Garrido J."/>
        </authorList>
    </citation>
    <scope>NUCLEOTIDE SEQUENCE</scope>
</reference>
<dbReference type="AlphaFoldDB" id="A0A8D8XDU1"/>
<proteinExistence type="predicted"/>
<protein>
    <submittedName>
        <fullName evidence="1">Uncharacterized protein</fullName>
    </submittedName>
</protein>
<sequence length="119" mass="13584">MEQFDNTINNFVLSGSFTVWIDCEYCTLKNKCIVFYCSLFISMYCCYCISHHVLHQRALSPITSHTEPNFQSIKTIIQQGTRKRITNYNLIGGGAMNSAICSMGIGTYCPMEHRSQYSI</sequence>
<name>A0A8D8XDU1_9HEMI</name>
<accession>A0A8D8XDU1</accession>